<keyword evidence="5 6" id="KW-0472">Membrane</keyword>
<keyword evidence="11" id="KW-1185">Reference proteome</keyword>
<dbReference type="Pfam" id="PF20520">
    <property type="entry name" value="Ac45-VOA1_TM"/>
    <property type="match status" value="1"/>
</dbReference>
<evidence type="ECO:0000256" key="1">
    <source>
        <dbReference type="ARBA" id="ARBA00004167"/>
    </source>
</evidence>
<reference evidence="10 11" key="1">
    <citation type="submission" date="2019-07" db="EMBL/GenBank/DDBJ databases">
        <title>Draft genome assembly of a fouling barnacle, Amphibalanus amphitrite (Darwin, 1854): The first reference genome for Thecostraca.</title>
        <authorList>
            <person name="Kim W."/>
        </authorList>
    </citation>
    <scope>NUCLEOTIDE SEQUENCE [LARGE SCALE GENOMIC DNA]</scope>
    <source>
        <strain evidence="10">SNU_AA5</strain>
        <tissue evidence="10">Soma without cirri and trophi</tissue>
    </source>
</reference>
<comment type="similarity">
    <text evidence="2">Belongs to the vacuolar ATPase subunit S1 family.</text>
</comment>
<gene>
    <name evidence="10" type="primary">Atp6ap1_1</name>
    <name evidence="10" type="ORF">FJT64_000159</name>
</gene>
<feature type="chain" id="PRO_5025547830" evidence="7">
    <location>
        <begin position="19"/>
        <end position="447"/>
    </location>
</feature>
<dbReference type="GO" id="GO:0033176">
    <property type="term" value="C:proton-transporting V-type ATPase complex"/>
    <property type="evidence" value="ECO:0007669"/>
    <property type="project" value="TreeGrafter"/>
</dbReference>
<feature type="signal peptide" evidence="7">
    <location>
        <begin position="1"/>
        <end position="18"/>
    </location>
</feature>
<dbReference type="OrthoDB" id="9985059at2759"/>
<keyword evidence="4 6" id="KW-1133">Transmembrane helix</keyword>
<evidence type="ECO:0000259" key="9">
    <source>
        <dbReference type="Pfam" id="PF20520"/>
    </source>
</evidence>
<keyword evidence="3 6" id="KW-0812">Transmembrane</keyword>
<evidence type="ECO:0000313" key="10">
    <source>
        <dbReference type="EMBL" id="KAF0292772.1"/>
    </source>
</evidence>
<comment type="caution">
    <text evidence="10">The sequence shown here is derived from an EMBL/GenBank/DDBJ whole genome shotgun (WGS) entry which is preliminary data.</text>
</comment>
<evidence type="ECO:0000259" key="8">
    <source>
        <dbReference type="Pfam" id="PF05827"/>
    </source>
</evidence>
<evidence type="ECO:0000256" key="2">
    <source>
        <dbReference type="ARBA" id="ARBA00009037"/>
    </source>
</evidence>
<feature type="domain" description="V-type proton ATPase subunit S1/VOA1 transmembrane" evidence="9">
    <location>
        <begin position="397"/>
        <end position="435"/>
    </location>
</feature>
<dbReference type="Gene3D" id="2.40.160.110">
    <property type="match status" value="1"/>
</dbReference>
<evidence type="ECO:0000313" key="11">
    <source>
        <dbReference type="Proteomes" id="UP000440578"/>
    </source>
</evidence>
<evidence type="ECO:0000256" key="7">
    <source>
        <dbReference type="SAM" id="SignalP"/>
    </source>
</evidence>
<proteinExistence type="inferred from homology"/>
<dbReference type="EMBL" id="VIIS01001797">
    <property type="protein sequence ID" value="KAF0292772.1"/>
    <property type="molecule type" value="Genomic_DNA"/>
</dbReference>
<evidence type="ECO:0000256" key="6">
    <source>
        <dbReference type="SAM" id="Phobius"/>
    </source>
</evidence>
<sequence length="447" mass="49558">MRSLKVLLLLGVAVTTLADKSAPVLVWESTESSAQALPAIPAMSNSQLQKHLNSLDSEALVMFIMNELNVEDFSGYPSAFPQLRREFESSLNAFTPSMSNPSQLSEQLDAYRRVTVDTQDVESLQLADGAQKTLFLVYVGDRAASERQAALQRTDELISTVLARVKSLTGKYSAMLTGKHTTMGGEAQRRKVRSLKAADEPAADASQFENLGCVFIYMSAPAVIRFSVAGDKGARSTWRVDLGNATFAADCNASDSSQTVTLSWNNISPEDHDQYKLTLDKIDLQLNFQAKMSGNDDPDKNKVSSWTLEPVTLTYSGTLDNHQQQETIDREEPLDFSNVYAPMEFSYHCTNRSWTLSRQNLTEEVAFSALELPGFQVQAFLSDDAPETFGRAWDCTTFFTIPIWSGLFLSLILLLVLVWSLMMLASVPTMDRFDDPRGQPLHVPNAE</sequence>
<comment type="subcellular location">
    <subcellularLocation>
        <location evidence="1">Membrane</location>
        <topology evidence="1">Single-pass membrane protein</topology>
    </subcellularLocation>
</comment>
<dbReference type="AlphaFoldDB" id="A0A6A4VQ08"/>
<evidence type="ECO:0000256" key="4">
    <source>
        <dbReference type="ARBA" id="ARBA00022989"/>
    </source>
</evidence>
<dbReference type="GO" id="GO:0030641">
    <property type="term" value="P:regulation of cellular pH"/>
    <property type="evidence" value="ECO:0007669"/>
    <property type="project" value="TreeGrafter"/>
</dbReference>
<accession>A0A6A4VQ08</accession>
<evidence type="ECO:0000256" key="3">
    <source>
        <dbReference type="ARBA" id="ARBA00022692"/>
    </source>
</evidence>
<keyword evidence="7" id="KW-0732">Signal</keyword>
<evidence type="ECO:0000256" key="5">
    <source>
        <dbReference type="ARBA" id="ARBA00023136"/>
    </source>
</evidence>
<dbReference type="InterPro" id="IPR046755">
    <property type="entry name" value="VAS1_LD"/>
</dbReference>
<protein>
    <submittedName>
        <fullName evidence="10">V-type proton ATPase subunit S1</fullName>
    </submittedName>
</protein>
<dbReference type="PANTHER" id="PTHR12471">
    <property type="entry name" value="VACUOLAR ATP SYNTHASE SUBUNIT S1"/>
    <property type="match status" value="1"/>
</dbReference>
<feature type="domain" description="V-type proton ATPase subunit S1 luminal" evidence="8">
    <location>
        <begin position="271"/>
        <end position="380"/>
    </location>
</feature>
<dbReference type="InterPro" id="IPR046756">
    <property type="entry name" value="VAS1/VOA1_TM"/>
</dbReference>
<dbReference type="Proteomes" id="UP000440578">
    <property type="component" value="Unassembled WGS sequence"/>
</dbReference>
<organism evidence="10 11">
    <name type="scientific">Amphibalanus amphitrite</name>
    <name type="common">Striped barnacle</name>
    <name type="synonym">Balanus amphitrite</name>
    <dbReference type="NCBI Taxonomy" id="1232801"/>
    <lineage>
        <taxon>Eukaryota</taxon>
        <taxon>Metazoa</taxon>
        <taxon>Ecdysozoa</taxon>
        <taxon>Arthropoda</taxon>
        <taxon>Crustacea</taxon>
        <taxon>Multicrustacea</taxon>
        <taxon>Cirripedia</taxon>
        <taxon>Thoracica</taxon>
        <taxon>Thoracicalcarea</taxon>
        <taxon>Balanomorpha</taxon>
        <taxon>Balanoidea</taxon>
        <taxon>Balanidae</taxon>
        <taxon>Amphibalaninae</taxon>
        <taxon>Amphibalanus</taxon>
    </lineage>
</organism>
<dbReference type="Pfam" id="PF05827">
    <property type="entry name" value="VAS1_LD"/>
    <property type="match status" value="1"/>
</dbReference>
<name>A0A6A4VQ08_AMPAM</name>
<feature type="transmembrane region" description="Helical" evidence="6">
    <location>
        <begin position="403"/>
        <end position="427"/>
    </location>
</feature>
<dbReference type="PANTHER" id="PTHR12471:SF7">
    <property type="entry name" value="V-TYPE PROTON ATPASE SUBUNIT S1"/>
    <property type="match status" value="1"/>
</dbReference>
<dbReference type="GO" id="GO:0001671">
    <property type="term" value="F:ATPase activator activity"/>
    <property type="evidence" value="ECO:0007669"/>
    <property type="project" value="TreeGrafter"/>
</dbReference>
<dbReference type="InterPro" id="IPR008388">
    <property type="entry name" value="Ac45_acc_su"/>
</dbReference>